<evidence type="ECO:0000256" key="3">
    <source>
        <dbReference type="ARBA" id="ARBA00022692"/>
    </source>
</evidence>
<feature type="domain" description="Cytochrome b561" evidence="11">
    <location>
        <begin position="243"/>
        <end position="369"/>
    </location>
</feature>
<dbReference type="SMART" id="SM00665">
    <property type="entry name" value="B561"/>
    <property type="match status" value="1"/>
</dbReference>
<dbReference type="PANTHER" id="PTHR47797:SF1">
    <property type="entry name" value="CYTOCHROME B561 DOMAIN-CONTAINING PROTEIN-RELATED"/>
    <property type="match status" value="1"/>
</dbReference>
<name>A0ABR2JI20_9PEZI</name>
<protein>
    <submittedName>
        <fullName evidence="12">Iron reductase domain protein</fullName>
    </submittedName>
</protein>
<feature type="transmembrane region" description="Helical" evidence="8">
    <location>
        <begin position="278"/>
        <end position="297"/>
    </location>
</feature>
<dbReference type="PANTHER" id="PTHR47797">
    <property type="entry name" value="DEHYDROGENASE, PUTATIVE (AFU_ORTHOLOGUE AFUA_8G05805)-RELATED"/>
    <property type="match status" value="1"/>
</dbReference>
<feature type="transmembrane region" description="Helical" evidence="8">
    <location>
        <begin position="309"/>
        <end position="328"/>
    </location>
</feature>
<keyword evidence="5 8" id="KW-1133">Transmembrane helix</keyword>
<dbReference type="EMBL" id="JAPCWZ010000002">
    <property type="protein sequence ID" value="KAK8877460.1"/>
    <property type="molecule type" value="Genomic_DNA"/>
</dbReference>
<evidence type="ECO:0000313" key="13">
    <source>
        <dbReference type="Proteomes" id="UP001390339"/>
    </source>
</evidence>
<feature type="region of interest" description="Disordered" evidence="7">
    <location>
        <begin position="428"/>
        <end position="461"/>
    </location>
</feature>
<keyword evidence="13" id="KW-1185">Reference proteome</keyword>
<keyword evidence="9" id="KW-0732">Signal</keyword>
<dbReference type="Gene3D" id="2.60.40.1210">
    <property type="entry name" value="Cellobiose dehydrogenase, cytochrome domain"/>
    <property type="match status" value="1"/>
</dbReference>
<accession>A0ABR2JI20</accession>
<evidence type="ECO:0000256" key="1">
    <source>
        <dbReference type="ARBA" id="ARBA00004370"/>
    </source>
</evidence>
<evidence type="ECO:0000256" key="8">
    <source>
        <dbReference type="SAM" id="Phobius"/>
    </source>
</evidence>
<keyword evidence="4" id="KW-0249">Electron transport</keyword>
<dbReference type="Proteomes" id="UP001390339">
    <property type="component" value="Unassembled WGS sequence"/>
</dbReference>
<dbReference type="SMART" id="SM00664">
    <property type="entry name" value="DoH"/>
    <property type="match status" value="1"/>
</dbReference>
<dbReference type="Gene3D" id="1.20.120.1770">
    <property type="match status" value="1"/>
</dbReference>
<comment type="caution">
    <text evidence="12">The sequence shown here is derived from an EMBL/GenBank/DDBJ whole genome shotgun (WGS) entry which is preliminary data.</text>
</comment>
<dbReference type="CDD" id="cd09630">
    <property type="entry name" value="CDH_like_cytochrome"/>
    <property type="match status" value="1"/>
</dbReference>
<feature type="transmembrane region" description="Helical" evidence="8">
    <location>
        <begin position="379"/>
        <end position="402"/>
    </location>
</feature>
<feature type="chain" id="PRO_5046659488" evidence="9">
    <location>
        <begin position="19"/>
        <end position="494"/>
    </location>
</feature>
<feature type="compositionally biased region" description="Polar residues" evidence="7">
    <location>
        <begin position="428"/>
        <end position="443"/>
    </location>
</feature>
<dbReference type="CDD" id="cd08760">
    <property type="entry name" value="Cyt_b561_FRRS1_like"/>
    <property type="match status" value="1"/>
</dbReference>
<keyword evidence="2" id="KW-0813">Transport</keyword>
<evidence type="ECO:0000259" key="11">
    <source>
        <dbReference type="SMART" id="SM00665"/>
    </source>
</evidence>
<evidence type="ECO:0000256" key="5">
    <source>
        <dbReference type="ARBA" id="ARBA00022989"/>
    </source>
</evidence>
<sequence>MRFTQFFNTALISSACYAIGSLAQAVAGPQGNNNTAVASSIFVSGNDDIAFALNVPNNSATDLYFSILLPSQRAWGAIGLGSNQMAGALMLVVYSAKDGQNVTVSPRLATGHTEPSFTPDINIQTLPGTGLFNGSAYLFNGKCTNCRSWSSGSGGKNRTIDVKSKEQSFLYAAGPASRNVIKSDDKNAGLKMHSSYGTFTMDMLRATGPAGVPVISQDGKNPGRVGTEQRLQVKGKSDRAATAHAIIMIFVFVGLFPFGTLVLRLGNWVRWHAINQGFGGLLVIIGFGLGAHISKLYNRSKNFNSAHQVIGIFIFIFVLGQFALGFFHHRIYQKTQEPKKIGPVTMGTIHVWLGRLIILLGVINAFLGFNLAQSSHWNLILGGLVVFVFPVIAVILVTKHFISKRWNSRDKNDPKNGTGFDLEPWRQTAETQQQASYQPNINFSRPPAAGPQVSQMPGATGLSGVPMGATPGYQVHIGTGPGALGPQQAAREYV</sequence>
<dbReference type="Pfam" id="PF16010">
    <property type="entry name" value="CDH-cyt"/>
    <property type="match status" value="1"/>
</dbReference>
<organism evidence="12 13">
    <name type="scientific">Apiospora arundinis</name>
    <dbReference type="NCBI Taxonomy" id="335852"/>
    <lineage>
        <taxon>Eukaryota</taxon>
        <taxon>Fungi</taxon>
        <taxon>Dikarya</taxon>
        <taxon>Ascomycota</taxon>
        <taxon>Pezizomycotina</taxon>
        <taxon>Sordariomycetes</taxon>
        <taxon>Xylariomycetidae</taxon>
        <taxon>Amphisphaeriales</taxon>
        <taxon>Apiosporaceae</taxon>
        <taxon>Apiospora</taxon>
    </lineage>
</organism>
<dbReference type="PROSITE" id="PS51257">
    <property type="entry name" value="PROKAR_LIPOPROTEIN"/>
    <property type="match status" value="1"/>
</dbReference>
<keyword evidence="3 8" id="KW-0812">Transmembrane</keyword>
<feature type="signal peptide" evidence="9">
    <location>
        <begin position="1"/>
        <end position="18"/>
    </location>
</feature>
<reference evidence="12 13" key="1">
    <citation type="journal article" date="2024" name="IMA Fungus">
        <title>Apiospora arundinis, a panoply of carbohydrate-active enzymes and secondary metabolites.</title>
        <authorList>
            <person name="Sorensen T."/>
            <person name="Petersen C."/>
            <person name="Muurmann A.T."/>
            <person name="Christiansen J.V."/>
            <person name="Brundto M.L."/>
            <person name="Overgaard C.K."/>
            <person name="Boysen A.T."/>
            <person name="Wollenberg R.D."/>
            <person name="Larsen T.O."/>
            <person name="Sorensen J.L."/>
            <person name="Nielsen K.L."/>
            <person name="Sondergaard T.E."/>
        </authorList>
    </citation>
    <scope>NUCLEOTIDE SEQUENCE [LARGE SCALE GENOMIC DNA]</scope>
    <source>
        <strain evidence="12 13">AAU 773</strain>
    </source>
</reference>
<evidence type="ECO:0000259" key="10">
    <source>
        <dbReference type="SMART" id="SM00664"/>
    </source>
</evidence>
<evidence type="ECO:0000256" key="4">
    <source>
        <dbReference type="ARBA" id="ARBA00022982"/>
    </source>
</evidence>
<evidence type="ECO:0000256" key="7">
    <source>
        <dbReference type="SAM" id="MobiDB-lite"/>
    </source>
</evidence>
<keyword evidence="6 8" id="KW-0472">Membrane</keyword>
<gene>
    <name evidence="12" type="ORF">PGQ11_002406</name>
</gene>
<dbReference type="SUPFAM" id="SSF49344">
    <property type="entry name" value="CBD9-like"/>
    <property type="match status" value="1"/>
</dbReference>
<feature type="transmembrane region" description="Helical" evidence="8">
    <location>
        <begin position="245"/>
        <end position="266"/>
    </location>
</feature>
<evidence type="ECO:0000313" key="12">
    <source>
        <dbReference type="EMBL" id="KAK8877460.1"/>
    </source>
</evidence>
<dbReference type="InterPro" id="IPR005018">
    <property type="entry name" value="DOMON_domain"/>
</dbReference>
<evidence type="ECO:0000256" key="2">
    <source>
        <dbReference type="ARBA" id="ARBA00022448"/>
    </source>
</evidence>
<dbReference type="Pfam" id="PF03188">
    <property type="entry name" value="Cytochrom_B561"/>
    <property type="match status" value="1"/>
</dbReference>
<dbReference type="InterPro" id="IPR015920">
    <property type="entry name" value="Cellobiose_DH-like_cyt"/>
</dbReference>
<comment type="subcellular location">
    <subcellularLocation>
        <location evidence="1">Membrane</location>
    </subcellularLocation>
</comment>
<proteinExistence type="predicted"/>
<evidence type="ECO:0000256" key="6">
    <source>
        <dbReference type="ARBA" id="ARBA00023136"/>
    </source>
</evidence>
<evidence type="ECO:0000256" key="9">
    <source>
        <dbReference type="SAM" id="SignalP"/>
    </source>
</evidence>
<feature type="domain" description="DOMON" evidence="10">
    <location>
        <begin position="75"/>
        <end position="174"/>
    </location>
</feature>
<dbReference type="InterPro" id="IPR006593">
    <property type="entry name" value="Cyt_b561/ferric_Rdtase_TM"/>
</dbReference>
<feature type="transmembrane region" description="Helical" evidence="8">
    <location>
        <begin position="349"/>
        <end position="367"/>
    </location>
</feature>